<evidence type="ECO:0000313" key="2">
    <source>
        <dbReference type="Proteomes" id="UP001153678"/>
    </source>
</evidence>
<gene>
    <name evidence="1" type="ORF">FWILDA_LOCUS9946</name>
</gene>
<evidence type="ECO:0000313" key="1">
    <source>
        <dbReference type="EMBL" id="CAI2181164.1"/>
    </source>
</evidence>
<sequence>FDILKKDKLFDNINNVAMSRQSSLISRQRITATIQEVSYGIPLGVI</sequence>
<protein>
    <submittedName>
        <fullName evidence="1">19521_t:CDS:1</fullName>
    </submittedName>
</protein>
<accession>A0A9W4STV8</accession>
<dbReference type="Proteomes" id="UP001153678">
    <property type="component" value="Unassembled WGS sequence"/>
</dbReference>
<organism evidence="1 2">
    <name type="scientific">Funneliformis geosporum</name>
    <dbReference type="NCBI Taxonomy" id="1117311"/>
    <lineage>
        <taxon>Eukaryota</taxon>
        <taxon>Fungi</taxon>
        <taxon>Fungi incertae sedis</taxon>
        <taxon>Mucoromycota</taxon>
        <taxon>Glomeromycotina</taxon>
        <taxon>Glomeromycetes</taxon>
        <taxon>Glomerales</taxon>
        <taxon>Glomeraceae</taxon>
        <taxon>Funneliformis</taxon>
    </lineage>
</organism>
<keyword evidence="2" id="KW-1185">Reference proteome</keyword>
<dbReference type="EMBL" id="CAMKVN010002446">
    <property type="protein sequence ID" value="CAI2181164.1"/>
    <property type="molecule type" value="Genomic_DNA"/>
</dbReference>
<name>A0A9W4STV8_9GLOM</name>
<reference evidence="1" key="1">
    <citation type="submission" date="2022-08" db="EMBL/GenBank/DDBJ databases">
        <authorList>
            <person name="Kallberg Y."/>
            <person name="Tangrot J."/>
            <person name="Rosling A."/>
        </authorList>
    </citation>
    <scope>NUCLEOTIDE SEQUENCE</scope>
    <source>
        <strain evidence="1">Wild A</strain>
    </source>
</reference>
<proteinExistence type="predicted"/>
<comment type="caution">
    <text evidence="1">The sequence shown here is derived from an EMBL/GenBank/DDBJ whole genome shotgun (WGS) entry which is preliminary data.</text>
</comment>
<feature type="non-terminal residue" evidence="1">
    <location>
        <position position="1"/>
    </location>
</feature>
<dbReference type="AlphaFoldDB" id="A0A9W4STV8"/>